<dbReference type="RefSeq" id="WP_034378126.1">
    <property type="nucleotide sequence ID" value="NZ_CP046996.1"/>
</dbReference>
<evidence type="ECO:0000256" key="2">
    <source>
        <dbReference type="ARBA" id="ARBA00023004"/>
    </source>
</evidence>
<evidence type="ECO:0000256" key="1">
    <source>
        <dbReference type="ARBA" id="ARBA00022723"/>
    </source>
</evidence>
<feature type="domain" description="4Fe-4S ferredoxin-type" evidence="4">
    <location>
        <begin position="33"/>
        <end position="62"/>
    </location>
</feature>
<dbReference type="InterPro" id="IPR017896">
    <property type="entry name" value="4Fe4S_Fe-S-bd"/>
</dbReference>
<name>A0A857DDE8_9FIRM</name>
<keyword evidence="2" id="KW-0408">Iron</keyword>
<keyword evidence="3" id="KW-0411">Iron-sulfur</keyword>
<dbReference type="Pfam" id="PF00037">
    <property type="entry name" value="Fer4"/>
    <property type="match status" value="1"/>
</dbReference>
<dbReference type="Proteomes" id="UP000430508">
    <property type="component" value="Chromosome"/>
</dbReference>
<dbReference type="Gene3D" id="3.30.70.20">
    <property type="match status" value="1"/>
</dbReference>
<evidence type="ECO:0000259" key="4">
    <source>
        <dbReference type="PROSITE" id="PS51379"/>
    </source>
</evidence>
<protein>
    <submittedName>
        <fullName evidence="5">4Fe-4S ferredoxin</fullName>
    </submittedName>
</protein>
<evidence type="ECO:0000313" key="5">
    <source>
        <dbReference type="EMBL" id="QGZ99249.1"/>
    </source>
</evidence>
<dbReference type="PROSITE" id="PS51379">
    <property type="entry name" value="4FE4S_FER_2"/>
    <property type="match status" value="1"/>
</dbReference>
<dbReference type="GO" id="GO:0051536">
    <property type="term" value="F:iron-sulfur cluster binding"/>
    <property type="evidence" value="ECO:0007669"/>
    <property type="project" value="UniProtKB-KW"/>
</dbReference>
<dbReference type="EMBL" id="CP046996">
    <property type="protein sequence ID" value="QGZ99249.1"/>
    <property type="molecule type" value="Genomic_DNA"/>
</dbReference>
<accession>A0A857DDE8</accession>
<evidence type="ECO:0000256" key="3">
    <source>
        <dbReference type="ARBA" id="ARBA00023014"/>
    </source>
</evidence>
<reference evidence="5 6" key="1">
    <citation type="submission" date="2019-12" db="EMBL/GenBank/DDBJ databases">
        <title>Sequence classification of anaerobic respiratory reductive dehalogenases: First we see many, then we see few.</title>
        <authorList>
            <person name="Molenda O."/>
            <person name="Puentes Jacome L.A."/>
            <person name="Cao X."/>
            <person name="Nesbo C.L."/>
            <person name="Tang S."/>
            <person name="Morson N."/>
            <person name="Patron J."/>
            <person name="Lomheim L."/>
            <person name="Wishart D.S."/>
            <person name="Edwards E.A."/>
        </authorList>
    </citation>
    <scope>NUCLEOTIDE SEQUENCE [LARGE SCALE GENOMIC DNA]</scope>
    <source>
        <strain evidence="5 6">12DCA</strain>
    </source>
</reference>
<evidence type="ECO:0000313" key="6">
    <source>
        <dbReference type="Proteomes" id="UP000430508"/>
    </source>
</evidence>
<sequence length="64" mass="7073">MAIVIDKNRCPENHPCPSVKVCPVNALIQQRYKAPKVDAESCIECNKCVNYCPMGAIKNLAKVL</sequence>
<proteinExistence type="predicted"/>
<dbReference type="SUPFAM" id="SSF54862">
    <property type="entry name" value="4Fe-4S ferredoxins"/>
    <property type="match status" value="1"/>
</dbReference>
<dbReference type="GO" id="GO:0046872">
    <property type="term" value="F:metal ion binding"/>
    <property type="evidence" value="ECO:0007669"/>
    <property type="project" value="UniProtKB-KW"/>
</dbReference>
<gene>
    <name evidence="5" type="ORF">GQ588_00475</name>
</gene>
<dbReference type="InterPro" id="IPR017900">
    <property type="entry name" value="4Fe4S_Fe_S_CS"/>
</dbReference>
<dbReference type="AlphaFoldDB" id="A0A857DDE8"/>
<keyword evidence="1" id="KW-0479">Metal-binding</keyword>
<organism evidence="5 6">
    <name type="scientific">Dehalobacter restrictus</name>
    <dbReference type="NCBI Taxonomy" id="55583"/>
    <lineage>
        <taxon>Bacteria</taxon>
        <taxon>Bacillati</taxon>
        <taxon>Bacillota</taxon>
        <taxon>Clostridia</taxon>
        <taxon>Eubacteriales</taxon>
        <taxon>Desulfitobacteriaceae</taxon>
        <taxon>Dehalobacter</taxon>
    </lineage>
</organism>
<dbReference type="PROSITE" id="PS00198">
    <property type="entry name" value="4FE4S_FER_1"/>
    <property type="match status" value="1"/>
</dbReference>